<protein>
    <submittedName>
        <fullName evidence="1 3">Uncharacterized protein</fullName>
    </submittedName>
</protein>
<dbReference type="GeneID" id="54461389"/>
<evidence type="ECO:0000313" key="2">
    <source>
        <dbReference type="Proteomes" id="UP000504636"/>
    </source>
</evidence>
<proteinExistence type="predicted"/>
<reference evidence="3" key="3">
    <citation type="submission" date="2025-04" db="UniProtKB">
        <authorList>
            <consortium name="RefSeq"/>
        </authorList>
    </citation>
    <scope>IDENTIFICATION</scope>
    <source>
        <strain evidence="3">CBS 304.34</strain>
    </source>
</reference>
<reference evidence="1 3" key="1">
    <citation type="journal article" date="2020" name="Stud. Mycol.">
        <title>101 Dothideomycetes genomes: a test case for predicting lifestyles and emergence of pathogens.</title>
        <authorList>
            <person name="Haridas S."/>
            <person name="Albert R."/>
            <person name="Binder M."/>
            <person name="Bloem J."/>
            <person name="Labutti K."/>
            <person name="Salamov A."/>
            <person name="Andreopoulos B."/>
            <person name="Baker S."/>
            <person name="Barry K."/>
            <person name="Bills G."/>
            <person name="Bluhm B."/>
            <person name="Cannon C."/>
            <person name="Castanera R."/>
            <person name="Culley D."/>
            <person name="Daum C."/>
            <person name="Ezra D."/>
            <person name="Gonzalez J."/>
            <person name="Henrissat B."/>
            <person name="Kuo A."/>
            <person name="Liang C."/>
            <person name="Lipzen A."/>
            <person name="Lutzoni F."/>
            <person name="Magnuson J."/>
            <person name="Mondo S."/>
            <person name="Nolan M."/>
            <person name="Ohm R."/>
            <person name="Pangilinan J."/>
            <person name="Park H.-J."/>
            <person name="Ramirez L."/>
            <person name="Alfaro M."/>
            <person name="Sun H."/>
            <person name="Tritt A."/>
            <person name="Yoshinaga Y."/>
            <person name="Zwiers L.-H."/>
            <person name="Turgeon B."/>
            <person name="Goodwin S."/>
            <person name="Spatafora J."/>
            <person name="Crous P."/>
            <person name="Grigoriev I."/>
        </authorList>
    </citation>
    <scope>NUCLEOTIDE SEQUENCE</scope>
    <source>
        <strain evidence="1 3">CBS 304.34</strain>
    </source>
</reference>
<accession>A0A6A6YH15</accession>
<evidence type="ECO:0000313" key="3">
    <source>
        <dbReference type="RefSeq" id="XP_033574269.1"/>
    </source>
</evidence>
<reference evidence="3" key="2">
    <citation type="submission" date="2020-04" db="EMBL/GenBank/DDBJ databases">
        <authorList>
            <consortium name="NCBI Genome Project"/>
        </authorList>
    </citation>
    <scope>NUCLEOTIDE SEQUENCE</scope>
    <source>
        <strain evidence="3">CBS 304.34</strain>
    </source>
</reference>
<evidence type="ECO:0000313" key="1">
    <source>
        <dbReference type="EMBL" id="KAF2807305.1"/>
    </source>
</evidence>
<keyword evidence="2" id="KW-1185">Reference proteome</keyword>
<dbReference type="AlphaFoldDB" id="A0A6A6YH15"/>
<dbReference type="Proteomes" id="UP000504636">
    <property type="component" value="Unplaced"/>
</dbReference>
<dbReference type="EMBL" id="MU003705">
    <property type="protein sequence ID" value="KAF2807305.1"/>
    <property type="molecule type" value="Genomic_DNA"/>
</dbReference>
<organism evidence="1">
    <name type="scientific">Mytilinidion resinicola</name>
    <dbReference type="NCBI Taxonomy" id="574789"/>
    <lineage>
        <taxon>Eukaryota</taxon>
        <taxon>Fungi</taxon>
        <taxon>Dikarya</taxon>
        <taxon>Ascomycota</taxon>
        <taxon>Pezizomycotina</taxon>
        <taxon>Dothideomycetes</taxon>
        <taxon>Pleosporomycetidae</taxon>
        <taxon>Mytilinidiales</taxon>
        <taxon>Mytilinidiaceae</taxon>
        <taxon>Mytilinidion</taxon>
    </lineage>
</organism>
<sequence>MLQRLSNNTPGTYTICEVAVRRSDYWTASSGDDTSKQQRTCDCKSGAYALPNQLPMRKQVDIDGHEFWGFCRYGNYWDENIGQIRDWNGISTSNQCELRWNRCHSRCFGMPCSGGFSASACHLVVRVGRSQSGLAMGCRVSWTLVRLRPRSARQGCRVEWQSHTV</sequence>
<name>A0A6A6YH15_9PEZI</name>
<gene>
    <name evidence="1 3" type="ORF">BDZ99DRAFT_465214</name>
</gene>
<dbReference type="RefSeq" id="XP_033574269.1">
    <property type="nucleotide sequence ID" value="XM_033720496.1"/>
</dbReference>